<dbReference type="Proteomes" id="UP000002592">
    <property type="component" value="Chromosome"/>
</dbReference>
<dbReference type="eggNOG" id="ENOG50322GK">
    <property type="taxonomic scope" value="Bacteria"/>
</dbReference>
<name>A2C3V8_PROM1</name>
<gene>
    <name evidence="1" type="ordered locus">NATL1_16111</name>
</gene>
<organism evidence="1 2">
    <name type="scientific">Prochlorococcus marinus (strain NATL1A)</name>
    <dbReference type="NCBI Taxonomy" id="167555"/>
    <lineage>
        <taxon>Bacteria</taxon>
        <taxon>Bacillati</taxon>
        <taxon>Cyanobacteriota</taxon>
        <taxon>Cyanophyceae</taxon>
        <taxon>Synechococcales</taxon>
        <taxon>Prochlorococcaceae</taxon>
        <taxon>Prochlorococcus</taxon>
    </lineage>
</organism>
<reference evidence="2" key="1">
    <citation type="journal article" date="2007" name="PLoS Genet.">
        <title>Patterns and implications of gene gain and loss in the evolution of Prochlorococcus.</title>
        <authorList>
            <person name="Kettler G.C."/>
            <person name="Martiny A.C."/>
            <person name="Huang K."/>
            <person name="Zucker J."/>
            <person name="Coleman M.L."/>
            <person name="Rodrigue S."/>
            <person name="Chen F."/>
            <person name="Lapidus A."/>
            <person name="Ferriera S."/>
            <person name="Johnson J."/>
            <person name="Steglich C."/>
            <person name="Church G.M."/>
            <person name="Richardson P."/>
            <person name="Chisholm S.W."/>
        </authorList>
    </citation>
    <scope>NUCLEOTIDE SEQUENCE [LARGE SCALE GENOMIC DNA]</scope>
    <source>
        <strain evidence="2">NATL1A</strain>
    </source>
</reference>
<evidence type="ECO:0000313" key="2">
    <source>
        <dbReference type="Proteomes" id="UP000002592"/>
    </source>
</evidence>
<accession>A2C3V8</accession>
<evidence type="ECO:0000313" key="1">
    <source>
        <dbReference type="EMBL" id="ABM76168.1"/>
    </source>
</evidence>
<dbReference type="HOGENOM" id="CLU_3010652_0_0_3"/>
<dbReference type="EMBL" id="CP000553">
    <property type="protein sequence ID" value="ABM76168.1"/>
    <property type="molecule type" value="Genomic_DNA"/>
</dbReference>
<sequence>MFWPLKGIGCSPFLLKHRQIAVAMSVLPAPLEVPKTISGVLLRSMLILVIIDTLGM</sequence>
<dbReference type="AlphaFoldDB" id="A2C3V8"/>
<protein>
    <submittedName>
        <fullName evidence="1">Uncharacterized protein</fullName>
    </submittedName>
</protein>
<proteinExistence type="predicted"/>
<dbReference type="KEGG" id="pme:NATL1_16111"/>